<dbReference type="PROSITE" id="PS51194">
    <property type="entry name" value="HELICASE_CTER"/>
    <property type="match status" value="1"/>
</dbReference>
<dbReference type="Proteomes" id="UP001596266">
    <property type="component" value="Unassembled WGS sequence"/>
</dbReference>
<comment type="caution">
    <text evidence="11">The sequence shown here is derived from an EMBL/GenBank/DDBJ whole genome shotgun (WGS) entry which is preliminary data.</text>
</comment>
<reference evidence="12" key="1">
    <citation type="journal article" date="2019" name="Int. J. Syst. Evol. Microbiol.">
        <title>The Global Catalogue of Microorganisms (GCM) 10K type strain sequencing project: providing services to taxonomists for standard genome sequencing and annotation.</title>
        <authorList>
            <consortium name="The Broad Institute Genomics Platform"/>
            <consortium name="The Broad Institute Genome Sequencing Center for Infectious Disease"/>
            <person name="Wu L."/>
            <person name="Ma J."/>
        </authorList>
    </citation>
    <scope>NUCLEOTIDE SEQUENCE [LARGE SCALE GENOMIC DNA]</scope>
    <source>
        <strain evidence="12">CGMCC 1.15277</strain>
    </source>
</reference>
<evidence type="ECO:0000256" key="2">
    <source>
        <dbReference type="ARBA" id="ARBA00022763"/>
    </source>
</evidence>
<evidence type="ECO:0000256" key="3">
    <source>
        <dbReference type="ARBA" id="ARBA00022801"/>
    </source>
</evidence>
<keyword evidence="3 11" id="KW-0378">Hydrolase</keyword>
<dbReference type="SUPFAM" id="SSF52540">
    <property type="entry name" value="P-loop containing nucleoside triphosphate hydrolases"/>
    <property type="match status" value="1"/>
</dbReference>
<dbReference type="GO" id="GO:0016787">
    <property type="term" value="F:hydrolase activity"/>
    <property type="evidence" value="ECO:0007669"/>
    <property type="project" value="UniProtKB-KW"/>
</dbReference>
<evidence type="ECO:0000259" key="9">
    <source>
        <dbReference type="PROSITE" id="PS51192"/>
    </source>
</evidence>
<dbReference type="Pfam" id="PF19306">
    <property type="entry name" value="WHD_Lhr"/>
    <property type="match status" value="1"/>
</dbReference>
<dbReference type="InterPro" id="IPR001650">
    <property type="entry name" value="Helicase_C-like"/>
</dbReference>
<evidence type="ECO:0000259" key="10">
    <source>
        <dbReference type="PROSITE" id="PS51194"/>
    </source>
</evidence>
<feature type="domain" description="Helicase C-terminal" evidence="10">
    <location>
        <begin position="263"/>
        <end position="456"/>
    </location>
</feature>
<dbReference type="Pfam" id="PF23236">
    <property type="entry name" value="WHD_2nd_Lhr"/>
    <property type="match status" value="1"/>
</dbReference>
<dbReference type="GO" id="GO:0004386">
    <property type="term" value="F:helicase activity"/>
    <property type="evidence" value="ECO:0007669"/>
    <property type="project" value="UniProtKB-KW"/>
</dbReference>
<dbReference type="Pfam" id="PF08494">
    <property type="entry name" value="DEAD_assoc"/>
    <property type="match status" value="1"/>
</dbReference>
<keyword evidence="2" id="KW-0227">DNA damage</keyword>
<evidence type="ECO:0000256" key="5">
    <source>
        <dbReference type="ARBA" id="ARBA00022840"/>
    </source>
</evidence>
<dbReference type="InterPro" id="IPR014001">
    <property type="entry name" value="Helicase_ATP-bd"/>
</dbReference>
<dbReference type="InterPro" id="IPR011545">
    <property type="entry name" value="DEAD/DEAH_box_helicase_dom"/>
</dbReference>
<dbReference type="InterPro" id="IPR045628">
    <property type="entry name" value="Lhr_WH_dom"/>
</dbReference>
<keyword evidence="7" id="KW-0234">DNA repair</keyword>
<evidence type="ECO:0000256" key="8">
    <source>
        <dbReference type="ARBA" id="ARBA00023235"/>
    </source>
</evidence>
<dbReference type="InterPro" id="IPR055367">
    <property type="entry name" value="WH4_Lhr"/>
</dbReference>
<evidence type="ECO:0000256" key="4">
    <source>
        <dbReference type="ARBA" id="ARBA00022806"/>
    </source>
</evidence>
<dbReference type="Pfam" id="PF23234">
    <property type="entry name" value="WHD_4th_Lhr"/>
    <property type="match status" value="1"/>
</dbReference>
<dbReference type="SMART" id="SM00487">
    <property type="entry name" value="DEXDc"/>
    <property type="match status" value="1"/>
</dbReference>
<proteinExistence type="predicted"/>
<name>A0ABW1WYU7_9ACTN</name>
<dbReference type="PROSITE" id="PS51192">
    <property type="entry name" value="HELICASE_ATP_BIND_1"/>
    <property type="match status" value="1"/>
</dbReference>
<dbReference type="InterPro" id="IPR052511">
    <property type="entry name" value="ATP-dep_Helicase"/>
</dbReference>
<dbReference type="SMART" id="SM00490">
    <property type="entry name" value="HELICc"/>
    <property type="match status" value="1"/>
</dbReference>
<dbReference type="InterPro" id="IPR055368">
    <property type="entry name" value="WH3_Lhr"/>
</dbReference>
<dbReference type="Pfam" id="PF00271">
    <property type="entry name" value="Helicase_C"/>
    <property type="match status" value="1"/>
</dbReference>
<dbReference type="InterPro" id="IPR055369">
    <property type="entry name" value="WH2_Lhr"/>
</dbReference>
<dbReference type="EMBL" id="JBHSUA010000008">
    <property type="protein sequence ID" value="MFC6395968.1"/>
    <property type="molecule type" value="Genomic_DNA"/>
</dbReference>
<evidence type="ECO:0000256" key="6">
    <source>
        <dbReference type="ARBA" id="ARBA00023125"/>
    </source>
</evidence>
<keyword evidence="4 11" id="KW-0347">Helicase</keyword>
<evidence type="ECO:0000256" key="1">
    <source>
        <dbReference type="ARBA" id="ARBA00022741"/>
    </source>
</evidence>
<evidence type="ECO:0000313" key="11">
    <source>
        <dbReference type="EMBL" id="MFC6395968.1"/>
    </source>
</evidence>
<protein>
    <submittedName>
        <fullName evidence="11">ATP-dependent helicase</fullName>
        <ecNumber evidence="11">3.6.4.-</ecNumber>
    </submittedName>
</protein>
<accession>A0ABW1WYU7</accession>
<keyword evidence="8" id="KW-0413">Isomerase</keyword>
<dbReference type="InterPro" id="IPR013701">
    <property type="entry name" value="Lhr-like_DEAD/DEAH_assoc"/>
</dbReference>
<organism evidence="11 12">
    <name type="scientific">Luteococcus sanguinis</name>
    <dbReference type="NCBI Taxonomy" id="174038"/>
    <lineage>
        <taxon>Bacteria</taxon>
        <taxon>Bacillati</taxon>
        <taxon>Actinomycetota</taxon>
        <taxon>Actinomycetes</taxon>
        <taxon>Propionibacteriales</taxon>
        <taxon>Propionibacteriaceae</taxon>
        <taxon>Luteococcus</taxon>
    </lineage>
</organism>
<feature type="domain" description="Helicase ATP-binding" evidence="9">
    <location>
        <begin position="32"/>
        <end position="222"/>
    </location>
</feature>
<dbReference type="PANTHER" id="PTHR47962">
    <property type="entry name" value="ATP-DEPENDENT HELICASE LHR-RELATED-RELATED"/>
    <property type="match status" value="1"/>
</dbReference>
<keyword evidence="5" id="KW-0067">ATP-binding</keyword>
<sequence>MTANWADGFGAATRTWFSDVFEGPTPAQAAAWQAIGSGQHSLVIAPTGSGKTLAAFLHSLDKLSHQPATGKVRVLYISPLKALAVDVERNLRAPLRGIQLAAERLGVPAPQVQVAVRSGDTPAADRRRLLSHPPDILITTPESLFLMLSSQVGETLDEVQTVVIDEVHALAGTKRGAHLALSLERLDALNTRGGMQRIGLSATVRPAERVASFLGGDRPVVIVRPESAKRWDLSVQVPLEDMTELRRPATDDDDSPSQSIWPFIEERVLDLVDQHRSTICFVNSRRVAERLTAHLNELHAQRLGIDSDDDMATPPATKLPPAQIMAQSGATTGRDGTDFPVVARAHHGSVSKERRAQIESDLKSGQLPCVVATSSLELGIDMGAVGLVIQVSSPPSVASGLQRIGRAGHQVGAISHGVVLPTHRGDLLESAVVTRRMLEGAIEEVHRLRNPLDVLAQQIVGLCVDRAWPVDEVWRLVRRSDPFSDLPRSAFESVLDMLSGRYPSEDFAELRPRLVWDRMADTIQGRPGARRLVVTSGGTIPDRGLFGVYLVGEGTASGKHEAGRRVGELDEEMVYESRVGDIFTLGTTSWRIEEITPNQVIVTPAPGQPGRLPFWRGDQPGRPAELGMAIAEFTDELSAAEDPRTMLGERGLDDNAATNLVDYLADQRAATGVLPGRRTILVERFRDELGDWRLCVHSSAGTAVLQPWALAIERRAKERYGVEAQVTATNDGIIARLPDVESAPPGADLVAIDPAELDELVTEQVFGSALFASRFRECAARALLLPRRDPGRRSPLWQQRMRAAQLLAVASNYPDFPIILETMRECLEDVFDLPGLTALLGDVAARRVRLVEVETPEASPFAKSLMFGYVGEFIYDGDQPLAERKLAALSLDPALLAELLGREGGAQLLDPDVVVALGEELGCRSEFRRASSSEQLWDVLRTTGPLTEAECRSASDDPELTRPWLDELLAAGRIGAFRIASVAMLAVADDAGLLRDALGVPVPAGLPDPPVTGALDALARLVVRWTQTHVVTTPEEFANRYGLPVASVRSVWADQVSAGDLVSGDYGRPDLGPVQYVRANLLAILRRRTLAALRAGVEAVEQQQFARFLPVWHELDAPAEGPDGLVAAVELLAGYPIPASMLEALVLPARVRGYHPGLLDDALARGEVVWTGHAPIGTKDGWVQLWPADTVLARPSEEALSGAAAALWERLAAGGAWRLDDLIEEGMTRGEATDALWQLVWSGHAASDTFAPVRDLAHAGALKKRAAPRPSRRSALRQLRIPQALGLSGRWAAVRPTHAPGPESLLAAVVFELGRYGVLTRGSVLTEAMTPAFPAAYRTLSAMEEAGHTRRGYFIDGLGAAQFALPGAVDRLREEAATPALLLAACDPANPFGAALPWPASDGHRPTRKAGALVVLSDGEPVVYLERGARTLVTFGHEPGAVGDALAVVARAVQEGRLDSVQVERINQVPALQAKDLAPALEGSGFTMTPQGWKARARGR</sequence>
<dbReference type="RefSeq" id="WP_343885959.1">
    <property type="nucleotide sequence ID" value="NZ_JBHSUA010000008.1"/>
</dbReference>
<keyword evidence="12" id="KW-1185">Reference proteome</keyword>
<gene>
    <name evidence="11" type="ORF">ACFP57_03015</name>
</gene>
<dbReference type="EC" id="3.6.4.-" evidence="11"/>
<dbReference type="Pfam" id="PF00270">
    <property type="entry name" value="DEAD"/>
    <property type="match status" value="1"/>
</dbReference>
<evidence type="ECO:0000256" key="7">
    <source>
        <dbReference type="ARBA" id="ARBA00023204"/>
    </source>
</evidence>
<dbReference type="CDD" id="cd18796">
    <property type="entry name" value="SF2_C_LHR"/>
    <property type="match status" value="1"/>
</dbReference>
<dbReference type="NCBIfam" id="NF007284">
    <property type="entry name" value="PRK09751.1"/>
    <property type="match status" value="1"/>
</dbReference>
<dbReference type="PANTHER" id="PTHR47962:SF5">
    <property type="entry name" value="ATP-DEPENDENT HELICASE LHR-RELATED"/>
    <property type="match status" value="1"/>
</dbReference>
<dbReference type="Pfam" id="PF23235">
    <property type="entry name" value="WHD_3rd_Lhr"/>
    <property type="match status" value="1"/>
</dbReference>
<evidence type="ECO:0000313" key="12">
    <source>
        <dbReference type="Proteomes" id="UP001596266"/>
    </source>
</evidence>
<dbReference type="InterPro" id="IPR027417">
    <property type="entry name" value="P-loop_NTPase"/>
</dbReference>
<keyword evidence="1" id="KW-0547">Nucleotide-binding</keyword>
<keyword evidence="6" id="KW-0238">DNA-binding</keyword>
<dbReference type="Gene3D" id="3.40.50.300">
    <property type="entry name" value="P-loop containing nucleotide triphosphate hydrolases"/>
    <property type="match status" value="2"/>
</dbReference>